<dbReference type="OrthoDB" id="3387628at2"/>
<dbReference type="SUPFAM" id="SSF140453">
    <property type="entry name" value="EsxAB dimer-like"/>
    <property type="match status" value="1"/>
</dbReference>
<proteinExistence type="predicted"/>
<evidence type="ECO:0000313" key="3">
    <source>
        <dbReference type="Proteomes" id="UP000093962"/>
    </source>
</evidence>
<dbReference type="InterPro" id="IPR036689">
    <property type="entry name" value="ESAT-6-like_sf"/>
</dbReference>
<evidence type="ECO:0000313" key="2">
    <source>
        <dbReference type="EMBL" id="TDK85346.1"/>
    </source>
</evidence>
<organism evidence="1 3">
    <name type="scientific">Mycolicibacterium mucogenicum</name>
    <name type="common">Mycobacterium mucogenicum</name>
    <dbReference type="NCBI Taxonomy" id="56689"/>
    <lineage>
        <taxon>Bacteria</taxon>
        <taxon>Bacillati</taxon>
        <taxon>Actinomycetota</taxon>
        <taxon>Actinomycetes</taxon>
        <taxon>Mycobacteriales</taxon>
        <taxon>Mycobacteriaceae</taxon>
        <taxon>Mycolicibacterium</taxon>
    </lineage>
</organism>
<dbReference type="Gene3D" id="1.10.287.1060">
    <property type="entry name" value="ESAT-6-like"/>
    <property type="match status" value="1"/>
</dbReference>
<dbReference type="Proteomes" id="UP000093962">
    <property type="component" value="Unassembled WGS sequence"/>
</dbReference>
<protein>
    <recommendedName>
        <fullName evidence="5">ESAT-6-like protein</fullName>
    </recommendedName>
</protein>
<dbReference type="EMBL" id="LZSF01000028">
    <property type="protein sequence ID" value="OBA91569.1"/>
    <property type="molecule type" value="Genomic_DNA"/>
</dbReference>
<reference evidence="1 3" key="1">
    <citation type="submission" date="2016-06" db="EMBL/GenBank/DDBJ databases">
        <authorList>
            <person name="Kjaerup R.B."/>
            <person name="Dalgaard T.S."/>
            <person name="Juul-Madsen H.R."/>
        </authorList>
    </citation>
    <scope>NUCLEOTIDE SEQUENCE [LARGE SCALE GENOMIC DNA]</scope>
    <source>
        <strain evidence="1 3">1199456.5</strain>
    </source>
</reference>
<evidence type="ECO:0000313" key="1">
    <source>
        <dbReference type="EMBL" id="OBA91569.1"/>
    </source>
</evidence>
<gene>
    <name evidence="1" type="ORF">A5642_10060</name>
    <name evidence="2" type="ORF">EUA03_22565</name>
</gene>
<evidence type="ECO:0008006" key="5">
    <source>
        <dbReference type="Google" id="ProtNLM"/>
    </source>
</evidence>
<dbReference type="EMBL" id="SDLO01000025">
    <property type="protein sequence ID" value="TDK85346.1"/>
    <property type="molecule type" value="Genomic_DNA"/>
</dbReference>
<dbReference type="RefSeq" id="WP_064857525.1">
    <property type="nucleotide sequence ID" value="NZ_LZSF01000028.1"/>
</dbReference>
<dbReference type="Pfam" id="PF06013">
    <property type="entry name" value="WXG100"/>
    <property type="match status" value="1"/>
</dbReference>
<name>A0A1A0N1D5_MYCMU</name>
<accession>A0A1A0N1D5</accession>
<dbReference type="Proteomes" id="UP000294929">
    <property type="component" value="Unassembled WGS sequence"/>
</dbReference>
<dbReference type="InterPro" id="IPR010310">
    <property type="entry name" value="T7SS_ESAT-6-like"/>
</dbReference>
<comment type="caution">
    <text evidence="1">The sequence shown here is derived from an EMBL/GenBank/DDBJ whole genome shotgun (WGS) entry which is preliminary data.</text>
</comment>
<sequence length="96" mass="10774">MAEQEWHFAKIEQTIGDLKDEHKRLNDILVEERARIQMVSSDIWHGTAREGWQAAERSWGEKADAALESLNKLIGAIQGGHDSMESAEGKLKGKFG</sequence>
<reference evidence="2 4" key="2">
    <citation type="submission" date="2019-01" db="EMBL/GenBank/DDBJ databases">
        <title>High-quality-draft genome sequences of five non-tuberculosis mycobacteriaceae isolated from a nosocomial environment.</title>
        <authorList>
            <person name="Tiago I."/>
            <person name="Alarico S."/>
            <person name="Pereira S.G."/>
            <person name="Coelho C."/>
            <person name="Maranha A."/>
            <person name="Empadinhas N."/>
        </authorList>
    </citation>
    <scope>NUCLEOTIDE SEQUENCE [LARGE SCALE GENOMIC DNA]</scope>
    <source>
        <strain evidence="2 4">24AIII</strain>
    </source>
</reference>
<evidence type="ECO:0000313" key="4">
    <source>
        <dbReference type="Proteomes" id="UP000294929"/>
    </source>
</evidence>
<dbReference type="AlphaFoldDB" id="A0A1A0N1D5"/>